<dbReference type="Pfam" id="PF13193">
    <property type="entry name" value="AMP-binding_C"/>
    <property type="match status" value="1"/>
</dbReference>
<gene>
    <name evidence="6" type="ORF">BECKUNK1418G_GA0071005_11895</name>
    <name evidence="7" type="ORF">BECKUNK1418H_GA0071006_11885</name>
</gene>
<dbReference type="GO" id="GO:0006631">
    <property type="term" value="P:fatty acid metabolic process"/>
    <property type="evidence" value="ECO:0007669"/>
    <property type="project" value="TreeGrafter"/>
</dbReference>
<dbReference type="PANTHER" id="PTHR43201">
    <property type="entry name" value="ACYL-COA SYNTHETASE"/>
    <property type="match status" value="1"/>
</dbReference>
<protein>
    <submittedName>
        <fullName evidence="7">Long-chain acyl-CoA synthetase</fullName>
    </submittedName>
</protein>
<evidence type="ECO:0000256" key="2">
    <source>
        <dbReference type="ARBA" id="ARBA00022598"/>
    </source>
</evidence>
<keyword evidence="3" id="KW-0812">Transmembrane</keyword>
<dbReference type="Gene3D" id="3.30.300.30">
    <property type="match status" value="1"/>
</dbReference>
<dbReference type="InterPro" id="IPR000873">
    <property type="entry name" value="AMP-dep_synth/lig_dom"/>
</dbReference>
<dbReference type="AlphaFoldDB" id="A0A451B4X7"/>
<evidence type="ECO:0000256" key="1">
    <source>
        <dbReference type="ARBA" id="ARBA00006432"/>
    </source>
</evidence>
<dbReference type="InterPro" id="IPR025110">
    <property type="entry name" value="AMP-bd_C"/>
</dbReference>
<dbReference type="PROSITE" id="PS00455">
    <property type="entry name" value="AMP_BINDING"/>
    <property type="match status" value="1"/>
</dbReference>
<comment type="similarity">
    <text evidence="1">Belongs to the ATP-dependent AMP-binding enzyme family.</text>
</comment>
<name>A0A451B4X7_9GAMM</name>
<evidence type="ECO:0000313" key="6">
    <source>
        <dbReference type="EMBL" id="VFK68053.1"/>
    </source>
</evidence>
<evidence type="ECO:0000259" key="4">
    <source>
        <dbReference type="Pfam" id="PF00501"/>
    </source>
</evidence>
<evidence type="ECO:0000256" key="3">
    <source>
        <dbReference type="SAM" id="Phobius"/>
    </source>
</evidence>
<keyword evidence="2" id="KW-0436">Ligase</keyword>
<evidence type="ECO:0000313" key="7">
    <source>
        <dbReference type="EMBL" id="VFK73331.1"/>
    </source>
</evidence>
<dbReference type="GO" id="GO:0031956">
    <property type="term" value="F:medium-chain fatty acid-CoA ligase activity"/>
    <property type="evidence" value="ECO:0007669"/>
    <property type="project" value="TreeGrafter"/>
</dbReference>
<reference evidence="7" key="1">
    <citation type="submission" date="2019-02" db="EMBL/GenBank/DDBJ databases">
        <authorList>
            <person name="Gruber-Vodicka R. H."/>
            <person name="Seah K. B. B."/>
        </authorList>
    </citation>
    <scope>NUCLEOTIDE SEQUENCE</scope>
    <source>
        <strain evidence="7">BECK_BY19</strain>
        <strain evidence="6">BECK_BY8</strain>
    </source>
</reference>
<keyword evidence="3" id="KW-0472">Membrane</keyword>
<dbReference type="InterPro" id="IPR020845">
    <property type="entry name" value="AMP-binding_CS"/>
</dbReference>
<feature type="transmembrane region" description="Helical" evidence="3">
    <location>
        <begin position="189"/>
        <end position="217"/>
    </location>
</feature>
<dbReference type="EMBL" id="CAADGD010000188">
    <property type="protein sequence ID" value="VFK73331.1"/>
    <property type="molecule type" value="Genomic_DNA"/>
</dbReference>
<proteinExistence type="inferred from homology"/>
<dbReference type="InterPro" id="IPR042099">
    <property type="entry name" value="ANL_N_sf"/>
</dbReference>
<feature type="domain" description="AMP-binding enzyme C-terminal" evidence="5">
    <location>
        <begin position="398"/>
        <end position="475"/>
    </location>
</feature>
<dbReference type="Pfam" id="PF00501">
    <property type="entry name" value="AMP-binding"/>
    <property type="match status" value="1"/>
</dbReference>
<dbReference type="EMBL" id="CAADFZ010000189">
    <property type="protein sequence ID" value="VFK68053.1"/>
    <property type="molecule type" value="Genomic_DNA"/>
</dbReference>
<dbReference type="Gene3D" id="3.40.50.12780">
    <property type="entry name" value="N-terminal domain of ligase-like"/>
    <property type="match status" value="1"/>
</dbReference>
<sequence length="485" mass="53920">MNLLDVFLETAARQPDRPLLHSPRAQYTYTEFRQFIADLIDTLKQQGIRAGDCIALHYSNSPEYIALVYAIWGCNACVVPIPLELTAEEKQAIFHTIHIDALLSRADLIADLEAVQAGESVTFNEHIVFFRCRWFCAHPAGFADVNVAFVRFTSGTTGDSKGVVLSHETVFERIHAANQALHLGPDDRVVWLLSMAYHFTVSIVAYLSFGCAIVLPLNSFGISIIRAAVQYRATLMYAAPMHYNLMAQDRSKQMLPNTLRLAIVTTTALSHEVATAFYRRFNKPLNETYGIIEVGLPCMNLEKPLEKAGSIGKVLPAYEVRLRDQGPLGGSGEIQVRGKGMFDAYYSPWRTYQMILKENDGWFSTGDIGEFDAQDYLFIRGRGKDIISVGGLKFFPQEVEAVLESHPAIESACVFRTPDPRLGDIPHAALIAGPNVAKPPTLKDIIAFCIQHLAVHKIPVQVTFVKHLKKTASGKLIRNVSQLTN</sequence>
<feature type="domain" description="AMP-dependent synthetase/ligase" evidence="4">
    <location>
        <begin position="9"/>
        <end position="346"/>
    </location>
</feature>
<keyword evidence="3" id="KW-1133">Transmembrane helix</keyword>
<organism evidence="7">
    <name type="scientific">Candidatus Kentrum sp. UNK</name>
    <dbReference type="NCBI Taxonomy" id="2126344"/>
    <lineage>
        <taxon>Bacteria</taxon>
        <taxon>Pseudomonadati</taxon>
        <taxon>Pseudomonadota</taxon>
        <taxon>Gammaproteobacteria</taxon>
        <taxon>Candidatus Kentrum</taxon>
    </lineage>
</organism>
<dbReference type="PANTHER" id="PTHR43201:SF5">
    <property type="entry name" value="MEDIUM-CHAIN ACYL-COA LIGASE ACSF2, MITOCHONDRIAL"/>
    <property type="match status" value="1"/>
</dbReference>
<evidence type="ECO:0000259" key="5">
    <source>
        <dbReference type="Pfam" id="PF13193"/>
    </source>
</evidence>
<accession>A0A451B4X7</accession>
<dbReference type="SUPFAM" id="SSF56801">
    <property type="entry name" value="Acetyl-CoA synthetase-like"/>
    <property type="match status" value="1"/>
</dbReference>
<dbReference type="InterPro" id="IPR045851">
    <property type="entry name" value="AMP-bd_C_sf"/>
</dbReference>